<keyword evidence="3" id="KW-1185">Reference proteome</keyword>
<organism evidence="2 3">
    <name type="scientific">Ideonella azotifigens</name>
    <dbReference type="NCBI Taxonomy" id="513160"/>
    <lineage>
        <taxon>Bacteria</taxon>
        <taxon>Pseudomonadati</taxon>
        <taxon>Pseudomonadota</taxon>
        <taxon>Betaproteobacteria</taxon>
        <taxon>Burkholderiales</taxon>
        <taxon>Sphaerotilaceae</taxon>
        <taxon>Ideonella</taxon>
    </lineage>
</organism>
<feature type="signal peptide" evidence="1">
    <location>
        <begin position="1"/>
        <end position="20"/>
    </location>
</feature>
<protein>
    <recommendedName>
        <fullName evidence="4">DUF922 domain-containing protein</fullName>
    </recommendedName>
</protein>
<keyword evidence="1" id="KW-0732">Signal</keyword>
<sequence length="203" mass="22066">MPAPRAHLALLIGLSTGVLSAPSRGAELPPCSEPIRYAADWFPAPELDHGKRSAEVTALGNAGQKKTGKGVQLGHVMVQTQLSVEPQASCAGIVVRLAFVKPVLRIASEFPEDSCSYARVLNHEHTHVRIWRDIAAQFRQLRYPWPERASSATVLNHARQALATLTRAQDEFDSPEEYARNNLLCGGEIQRLVKLPSMASAGG</sequence>
<evidence type="ECO:0008006" key="4">
    <source>
        <dbReference type="Google" id="ProtNLM"/>
    </source>
</evidence>
<reference evidence="3" key="1">
    <citation type="journal article" date="2019" name="Int. J. Syst. Evol. Microbiol.">
        <title>The Global Catalogue of Microorganisms (GCM) 10K type strain sequencing project: providing services to taxonomists for standard genome sequencing and annotation.</title>
        <authorList>
            <consortium name="The Broad Institute Genomics Platform"/>
            <consortium name="The Broad Institute Genome Sequencing Center for Infectious Disease"/>
            <person name="Wu L."/>
            <person name="Ma J."/>
        </authorList>
    </citation>
    <scope>NUCLEOTIDE SEQUENCE [LARGE SCALE GENOMIC DNA]</scope>
    <source>
        <strain evidence="3">JCM 15503</strain>
    </source>
</reference>
<accession>A0ABP3VB57</accession>
<evidence type="ECO:0000313" key="3">
    <source>
        <dbReference type="Proteomes" id="UP001500279"/>
    </source>
</evidence>
<comment type="caution">
    <text evidence="2">The sequence shown here is derived from an EMBL/GenBank/DDBJ whole genome shotgun (WGS) entry which is preliminary data.</text>
</comment>
<name>A0ABP3VB57_9BURK</name>
<feature type="chain" id="PRO_5045750319" description="DUF922 domain-containing protein" evidence="1">
    <location>
        <begin position="21"/>
        <end position="203"/>
    </location>
</feature>
<dbReference type="RefSeq" id="WP_141290350.1">
    <property type="nucleotide sequence ID" value="NZ_BAAAEW010000011.1"/>
</dbReference>
<gene>
    <name evidence="2" type="ORF">GCM10009107_21160</name>
</gene>
<dbReference type="EMBL" id="BAAAEW010000011">
    <property type="protein sequence ID" value="GAA0749990.1"/>
    <property type="molecule type" value="Genomic_DNA"/>
</dbReference>
<dbReference type="Proteomes" id="UP001500279">
    <property type="component" value="Unassembled WGS sequence"/>
</dbReference>
<evidence type="ECO:0000256" key="1">
    <source>
        <dbReference type="SAM" id="SignalP"/>
    </source>
</evidence>
<evidence type="ECO:0000313" key="2">
    <source>
        <dbReference type="EMBL" id="GAA0749990.1"/>
    </source>
</evidence>
<proteinExistence type="predicted"/>